<evidence type="ECO:0000256" key="6">
    <source>
        <dbReference type="SAM" id="MobiDB-lite"/>
    </source>
</evidence>
<evidence type="ECO:0000256" key="4">
    <source>
        <dbReference type="ARBA" id="ARBA00022989"/>
    </source>
</evidence>
<organism evidence="8 11">
    <name type="scientific">Adineta steineri</name>
    <dbReference type="NCBI Taxonomy" id="433720"/>
    <lineage>
        <taxon>Eukaryota</taxon>
        <taxon>Metazoa</taxon>
        <taxon>Spiralia</taxon>
        <taxon>Gnathifera</taxon>
        <taxon>Rotifera</taxon>
        <taxon>Eurotatoria</taxon>
        <taxon>Bdelloidea</taxon>
        <taxon>Adinetida</taxon>
        <taxon>Adinetidae</taxon>
        <taxon>Adineta</taxon>
    </lineage>
</organism>
<dbReference type="AlphaFoldDB" id="A0A813PHC7"/>
<dbReference type="Gene3D" id="1.20.1740.10">
    <property type="entry name" value="Amino acid/polyamine transporter I"/>
    <property type="match status" value="1"/>
</dbReference>
<comment type="subcellular location">
    <subcellularLocation>
        <location evidence="1">Membrane</location>
        <topology evidence="1">Multi-pass membrane protein</topology>
    </subcellularLocation>
</comment>
<protein>
    <submittedName>
        <fullName evidence="8">Uncharacterized protein</fullName>
    </submittedName>
</protein>
<evidence type="ECO:0000313" key="9">
    <source>
        <dbReference type="EMBL" id="CAF1625506.1"/>
    </source>
</evidence>
<evidence type="ECO:0000256" key="2">
    <source>
        <dbReference type="ARBA" id="ARBA00022448"/>
    </source>
</evidence>
<dbReference type="GO" id="GO:0022857">
    <property type="term" value="F:transmembrane transporter activity"/>
    <property type="evidence" value="ECO:0007669"/>
    <property type="project" value="InterPro"/>
</dbReference>
<feature type="transmembrane region" description="Helical" evidence="7">
    <location>
        <begin position="103"/>
        <end position="125"/>
    </location>
</feature>
<dbReference type="InterPro" id="IPR002293">
    <property type="entry name" value="AA/rel_permease1"/>
</dbReference>
<name>A0A813PHC7_9BILA</name>
<dbReference type="Pfam" id="PF13520">
    <property type="entry name" value="AA_permease_2"/>
    <property type="match status" value="1"/>
</dbReference>
<evidence type="ECO:0000313" key="8">
    <source>
        <dbReference type="EMBL" id="CAF0751173.1"/>
    </source>
</evidence>
<feature type="transmembrane region" description="Helical" evidence="7">
    <location>
        <begin position="78"/>
        <end position="97"/>
    </location>
</feature>
<feature type="transmembrane region" description="Helical" evidence="7">
    <location>
        <begin position="177"/>
        <end position="196"/>
    </location>
</feature>
<sequence>MKAHGGADETLNLAIAVFQSVLPHEGGALALTILLIINLHFAGTPSMTVTSRIGFAMARDGIFPFSKQLRWVWKRKQIPLANIIFVFTIDSLFQLLQFASGTAFSSMVAVTTLGYQISYLMPILLRCTTARHTFHLGEFNLGRFSIPIAIISCIWLFITSILMFFPFQYPVTKDNMNYAIVIIGGIALIASIYWIFWARHAFVGPKPSYIIDSMPLPPGHVTAEDVSTRSAPDSPDTMDSRV</sequence>
<reference evidence="8" key="1">
    <citation type="submission" date="2021-02" db="EMBL/GenBank/DDBJ databases">
        <authorList>
            <person name="Nowell W R."/>
        </authorList>
    </citation>
    <scope>NUCLEOTIDE SEQUENCE</scope>
</reference>
<keyword evidence="4 7" id="KW-1133">Transmembrane helix</keyword>
<dbReference type="GO" id="GO:0016020">
    <property type="term" value="C:membrane"/>
    <property type="evidence" value="ECO:0007669"/>
    <property type="project" value="UniProtKB-SubCell"/>
</dbReference>
<evidence type="ECO:0000256" key="1">
    <source>
        <dbReference type="ARBA" id="ARBA00004141"/>
    </source>
</evidence>
<evidence type="ECO:0000313" key="11">
    <source>
        <dbReference type="Proteomes" id="UP000663877"/>
    </source>
</evidence>
<feature type="transmembrane region" description="Helical" evidence="7">
    <location>
        <begin position="146"/>
        <end position="165"/>
    </location>
</feature>
<dbReference type="OrthoDB" id="10044671at2759"/>
<dbReference type="Proteomes" id="UP000663877">
    <property type="component" value="Unassembled WGS sequence"/>
</dbReference>
<keyword evidence="2" id="KW-0813">Transport</keyword>
<dbReference type="PANTHER" id="PTHR45649:SF26">
    <property type="entry name" value="OS04G0435100 PROTEIN"/>
    <property type="match status" value="1"/>
</dbReference>
<feature type="region of interest" description="Disordered" evidence="6">
    <location>
        <begin position="223"/>
        <end position="242"/>
    </location>
</feature>
<evidence type="ECO:0000313" key="10">
    <source>
        <dbReference type="Proteomes" id="UP000663832"/>
    </source>
</evidence>
<proteinExistence type="predicted"/>
<keyword evidence="5 7" id="KW-0472">Membrane</keyword>
<keyword evidence="10" id="KW-1185">Reference proteome</keyword>
<dbReference type="Proteomes" id="UP000663832">
    <property type="component" value="Unassembled WGS sequence"/>
</dbReference>
<dbReference type="EMBL" id="CAJNOM010002050">
    <property type="protein sequence ID" value="CAF1625506.1"/>
    <property type="molecule type" value="Genomic_DNA"/>
</dbReference>
<evidence type="ECO:0000256" key="7">
    <source>
        <dbReference type="SAM" id="Phobius"/>
    </source>
</evidence>
<gene>
    <name evidence="8" type="ORF">BJG266_LOCUS2459</name>
    <name evidence="9" type="ORF">QVE165_LOCUS56424</name>
</gene>
<evidence type="ECO:0000256" key="3">
    <source>
        <dbReference type="ARBA" id="ARBA00022692"/>
    </source>
</evidence>
<evidence type="ECO:0000256" key="5">
    <source>
        <dbReference type="ARBA" id="ARBA00023136"/>
    </source>
</evidence>
<dbReference type="PANTHER" id="PTHR45649">
    <property type="entry name" value="AMINO-ACID PERMEASE BAT1"/>
    <property type="match status" value="1"/>
</dbReference>
<keyword evidence="3 7" id="KW-0812">Transmembrane</keyword>
<comment type="caution">
    <text evidence="8">The sequence shown here is derived from an EMBL/GenBank/DDBJ whole genome shotgun (WGS) entry which is preliminary data.</text>
</comment>
<accession>A0A813PHC7</accession>
<dbReference type="EMBL" id="CAJNOI010000005">
    <property type="protein sequence ID" value="CAF0751173.1"/>
    <property type="molecule type" value="Genomic_DNA"/>
</dbReference>